<dbReference type="InterPro" id="IPR025383">
    <property type="entry name" value="MrpA_C/MbhD"/>
</dbReference>
<evidence type="ECO:0000256" key="1">
    <source>
        <dbReference type="ARBA" id="ARBA00004651"/>
    </source>
</evidence>
<reference evidence="8" key="1">
    <citation type="journal article" date="2021" name="mSystems">
        <title>Bacteria and Archaea Synergistically Convert Glycine Betaine to Biogenic Methane in the Formosa Cold Seep of the South China Sea.</title>
        <authorList>
            <person name="Li L."/>
            <person name="Zhang W."/>
            <person name="Zhang S."/>
            <person name="Song L."/>
            <person name="Sun Q."/>
            <person name="Zhang H."/>
            <person name="Xiang H."/>
            <person name="Dong X."/>
        </authorList>
    </citation>
    <scope>NUCLEOTIDE SEQUENCE</scope>
    <source>
        <strain evidence="8">ZWT</strain>
    </source>
</reference>
<reference evidence="8" key="2">
    <citation type="submission" date="2021-04" db="EMBL/GenBank/DDBJ databases">
        <authorList>
            <person name="Dong X."/>
        </authorList>
    </citation>
    <scope>NUCLEOTIDE SEQUENCE</scope>
    <source>
        <strain evidence="8">ZWT</strain>
    </source>
</reference>
<keyword evidence="2" id="KW-1003">Cell membrane</keyword>
<feature type="transmembrane region" description="Helical" evidence="6">
    <location>
        <begin position="6"/>
        <end position="25"/>
    </location>
</feature>
<evidence type="ECO:0000256" key="5">
    <source>
        <dbReference type="ARBA" id="ARBA00023136"/>
    </source>
</evidence>
<accession>A0A9J6PA21</accession>
<organism evidence="8 9">
    <name type="scientific">Oceanirhabdus seepicola</name>
    <dbReference type="NCBI Taxonomy" id="2828781"/>
    <lineage>
        <taxon>Bacteria</taxon>
        <taxon>Bacillati</taxon>
        <taxon>Bacillota</taxon>
        <taxon>Clostridia</taxon>
        <taxon>Eubacteriales</taxon>
        <taxon>Clostridiaceae</taxon>
        <taxon>Oceanirhabdus</taxon>
    </lineage>
</organism>
<name>A0A9J6PA21_9CLOT</name>
<dbReference type="RefSeq" id="WP_250861859.1">
    <property type="nucleotide sequence ID" value="NZ_JAGSOJ010000007.1"/>
</dbReference>
<dbReference type="InterPro" id="IPR042106">
    <property type="entry name" value="Nuo/plastoQ_OxRdtase_6_NuoJ"/>
</dbReference>
<sequence length="87" mass="9112">MTSFEVLNAIVIVGIIIAGLFTVILEDTMASIIALVAVGTFVALEFLLLKAPDVALAEGVVGVILTPVIFLIALSKSKEKSVKKEGK</sequence>
<keyword evidence="3 6" id="KW-0812">Transmembrane</keyword>
<proteinExistence type="predicted"/>
<dbReference type="GO" id="GO:0005886">
    <property type="term" value="C:plasma membrane"/>
    <property type="evidence" value="ECO:0007669"/>
    <property type="project" value="UniProtKB-SubCell"/>
</dbReference>
<evidence type="ECO:0000256" key="6">
    <source>
        <dbReference type="SAM" id="Phobius"/>
    </source>
</evidence>
<dbReference type="Pfam" id="PF13244">
    <property type="entry name" value="MbhD"/>
    <property type="match status" value="1"/>
</dbReference>
<keyword evidence="9" id="KW-1185">Reference proteome</keyword>
<comment type="caution">
    <text evidence="8">The sequence shown here is derived from an EMBL/GenBank/DDBJ whole genome shotgun (WGS) entry which is preliminary data.</text>
</comment>
<feature type="transmembrane region" description="Helical" evidence="6">
    <location>
        <begin position="55"/>
        <end position="74"/>
    </location>
</feature>
<evidence type="ECO:0000259" key="7">
    <source>
        <dbReference type="Pfam" id="PF13244"/>
    </source>
</evidence>
<dbReference type="EMBL" id="JAGSOJ010000007">
    <property type="protein sequence ID" value="MCM1992686.1"/>
    <property type="molecule type" value="Genomic_DNA"/>
</dbReference>
<dbReference type="Proteomes" id="UP001056429">
    <property type="component" value="Unassembled WGS sequence"/>
</dbReference>
<protein>
    <submittedName>
        <fullName evidence="8">DUF4040 domain-containing protein</fullName>
    </submittedName>
</protein>
<feature type="domain" description="MrpA C-terminal/MbhD" evidence="7">
    <location>
        <begin position="14"/>
        <end position="78"/>
    </location>
</feature>
<evidence type="ECO:0000256" key="3">
    <source>
        <dbReference type="ARBA" id="ARBA00022692"/>
    </source>
</evidence>
<dbReference type="AlphaFoldDB" id="A0A9J6PA21"/>
<evidence type="ECO:0000313" key="8">
    <source>
        <dbReference type="EMBL" id="MCM1992686.1"/>
    </source>
</evidence>
<comment type="subcellular location">
    <subcellularLocation>
        <location evidence="1">Cell membrane</location>
        <topology evidence="1">Multi-pass membrane protein</topology>
    </subcellularLocation>
</comment>
<keyword evidence="5 6" id="KW-0472">Membrane</keyword>
<evidence type="ECO:0000256" key="2">
    <source>
        <dbReference type="ARBA" id="ARBA00022475"/>
    </source>
</evidence>
<evidence type="ECO:0000313" key="9">
    <source>
        <dbReference type="Proteomes" id="UP001056429"/>
    </source>
</evidence>
<evidence type="ECO:0000256" key="4">
    <source>
        <dbReference type="ARBA" id="ARBA00022989"/>
    </source>
</evidence>
<feature type="transmembrane region" description="Helical" evidence="6">
    <location>
        <begin position="32"/>
        <end position="49"/>
    </location>
</feature>
<keyword evidence="4 6" id="KW-1133">Transmembrane helix</keyword>
<gene>
    <name evidence="8" type="ORF">KDK92_23465</name>
</gene>
<dbReference type="Gene3D" id="1.20.120.1200">
    <property type="entry name" value="NADH-ubiquinone/plastoquinone oxidoreductase chain 6, subunit NuoJ"/>
    <property type="match status" value="1"/>
</dbReference>